<feature type="domain" description="DUF1232" evidence="5">
    <location>
        <begin position="46"/>
        <end position="81"/>
    </location>
</feature>
<protein>
    <submittedName>
        <fullName evidence="6">DUF1232 domain-containing protein</fullName>
    </submittedName>
</protein>
<keyword evidence="4" id="KW-0472">Membrane</keyword>
<comment type="caution">
    <text evidence="6">The sequence shown here is derived from an EMBL/GenBank/DDBJ whole genome shotgun (WGS) entry which is preliminary data.</text>
</comment>
<sequence>MEEDKIESVKKGFWEKVKKVAGKVPFLPDAIALYFAMLDPDTPLKAKLTIAGALTYFLTPWDVIPDVFLGAGYLDDAAVIAAVIQAATIFIKEEHRNKAKEFLGSASKEQKI</sequence>
<comment type="subcellular location">
    <subcellularLocation>
        <location evidence="1">Endomembrane system</location>
        <topology evidence="1">Multi-pass membrane protein</topology>
    </subcellularLocation>
</comment>
<evidence type="ECO:0000256" key="3">
    <source>
        <dbReference type="ARBA" id="ARBA00022989"/>
    </source>
</evidence>
<keyword evidence="2" id="KW-0812">Transmembrane</keyword>
<dbReference type="InterPro" id="IPR016983">
    <property type="entry name" value="UCP031804"/>
</dbReference>
<evidence type="ECO:0000313" key="7">
    <source>
        <dbReference type="Proteomes" id="UP000297855"/>
    </source>
</evidence>
<evidence type="ECO:0000256" key="2">
    <source>
        <dbReference type="ARBA" id="ARBA00022692"/>
    </source>
</evidence>
<name>A0A4R9GNM9_9LEPT</name>
<keyword evidence="3" id="KW-1133">Transmembrane helix</keyword>
<dbReference type="PIRSF" id="PIRSF031804">
    <property type="entry name" value="UCP031804"/>
    <property type="match status" value="1"/>
</dbReference>
<evidence type="ECO:0000256" key="1">
    <source>
        <dbReference type="ARBA" id="ARBA00004127"/>
    </source>
</evidence>
<evidence type="ECO:0000313" key="6">
    <source>
        <dbReference type="EMBL" id="TGK18121.1"/>
    </source>
</evidence>
<gene>
    <name evidence="6" type="ORF">EHO61_11785</name>
</gene>
<keyword evidence="7" id="KW-1185">Reference proteome</keyword>
<dbReference type="InterPro" id="IPR010652">
    <property type="entry name" value="DUF1232"/>
</dbReference>
<dbReference type="EMBL" id="RQEV01000011">
    <property type="protein sequence ID" value="TGK18121.1"/>
    <property type="molecule type" value="Genomic_DNA"/>
</dbReference>
<accession>A0A4R9GNM9</accession>
<dbReference type="GO" id="GO:0012505">
    <property type="term" value="C:endomembrane system"/>
    <property type="evidence" value="ECO:0007669"/>
    <property type="project" value="UniProtKB-SubCell"/>
</dbReference>
<dbReference type="AlphaFoldDB" id="A0A4R9GNM9"/>
<dbReference type="OrthoDB" id="9800202at2"/>
<proteinExistence type="predicted"/>
<reference evidence="6" key="1">
    <citation type="journal article" date="2019" name="PLoS Negl. Trop. Dis.">
        <title>Revisiting the worldwide diversity of Leptospira species in the environment.</title>
        <authorList>
            <person name="Vincent A.T."/>
            <person name="Schiettekatte O."/>
            <person name="Bourhy P."/>
            <person name="Veyrier F.J."/>
            <person name="Picardeau M."/>
        </authorList>
    </citation>
    <scope>NUCLEOTIDE SEQUENCE [LARGE SCALE GENOMIC DNA]</scope>
    <source>
        <strain evidence="6">SCS5</strain>
    </source>
</reference>
<dbReference type="RefSeq" id="WP_135813772.1">
    <property type="nucleotide sequence ID" value="NZ_RQEV01000011.1"/>
</dbReference>
<evidence type="ECO:0000259" key="5">
    <source>
        <dbReference type="Pfam" id="PF06803"/>
    </source>
</evidence>
<dbReference type="Proteomes" id="UP000297855">
    <property type="component" value="Unassembled WGS sequence"/>
</dbReference>
<dbReference type="Pfam" id="PF06803">
    <property type="entry name" value="DUF1232"/>
    <property type="match status" value="1"/>
</dbReference>
<organism evidence="6 7">
    <name type="scientific">Leptospira fluminis</name>
    <dbReference type="NCBI Taxonomy" id="2484979"/>
    <lineage>
        <taxon>Bacteria</taxon>
        <taxon>Pseudomonadati</taxon>
        <taxon>Spirochaetota</taxon>
        <taxon>Spirochaetia</taxon>
        <taxon>Leptospirales</taxon>
        <taxon>Leptospiraceae</taxon>
        <taxon>Leptospira</taxon>
    </lineage>
</organism>
<evidence type="ECO:0000256" key="4">
    <source>
        <dbReference type="ARBA" id="ARBA00023136"/>
    </source>
</evidence>